<name>A0A5Q3Q8C1_9PSEU</name>
<dbReference type="HAMAP" id="MF_01114">
    <property type="entry name" value="RecX"/>
    <property type="match status" value="1"/>
</dbReference>
<dbReference type="PANTHER" id="PTHR33602:SF1">
    <property type="entry name" value="REGULATORY PROTEIN RECX FAMILY PROTEIN"/>
    <property type="match status" value="1"/>
</dbReference>
<comment type="function">
    <text evidence="5">Modulates RecA activity.</text>
</comment>
<dbReference type="GO" id="GO:0005737">
    <property type="term" value="C:cytoplasm"/>
    <property type="evidence" value="ECO:0007669"/>
    <property type="project" value="UniProtKB-SubCell"/>
</dbReference>
<evidence type="ECO:0000259" key="7">
    <source>
        <dbReference type="Pfam" id="PF02631"/>
    </source>
</evidence>
<evidence type="ECO:0000256" key="5">
    <source>
        <dbReference type="HAMAP-Rule" id="MF_01114"/>
    </source>
</evidence>
<comment type="subcellular location">
    <subcellularLocation>
        <location evidence="1 5">Cytoplasm</location>
    </subcellularLocation>
</comment>
<feature type="domain" description="RecX third three-helical" evidence="8">
    <location>
        <begin position="137"/>
        <end position="181"/>
    </location>
</feature>
<dbReference type="EMBL" id="CP045929">
    <property type="protein sequence ID" value="QGK69444.1"/>
    <property type="molecule type" value="Genomic_DNA"/>
</dbReference>
<organism evidence="10 11">
    <name type="scientific">Allosaccharopolyspora coralli</name>
    <dbReference type="NCBI Taxonomy" id="2665642"/>
    <lineage>
        <taxon>Bacteria</taxon>
        <taxon>Bacillati</taxon>
        <taxon>Actinomycetota</taxon>
        <taxon>Actinomycetes</taxon>
        <taxon>Pseudonocardiales</taxon>
        <taxon>Pseudonocardiaceae</taxon>
        <taxon>Allosaccharopolyspora</taxon>
    </lineage>
</organism>
<accession>A0A5Q3Q8C1</accession>
<feature type="region of interest" description="Disordered" evidence="6">
    <location>
        <begin position="1"/>
        <end position="40"/>
    </location>
</feature>
<dbReference type="Gene3D" id="1.10.10.10">
    <property type="entry name" value="Winged helix-like DNA-binding domain superfamily/Winged helix DNA-binding domain"/>
    <property type="match status" value="2"/>
</dbReference>
<feature type="domain" description="RecX second three-helical" evidence="7">
    <location>
        <begin position="88"/>
        <end position="129"/>
    </location>
</feature>
<evidence type="ECO:0000256" key="2">
    <source>
        <dbReference type="ARBA" id="ARBA00009695"/>
    </source>
</evidence>
<reference evidence="11" key="1">
    <citation type="submission" date="2019-11" db="EMBL/GenBank/DDBJ databases">
        <title>The complete genome sequence of Saccharopolyspora sp. E2A.</title>
        <authorList>
            <person name="Zhang G."/>
        </authorList>
    </citation>
    <scope>NUCLEOTIDE SEQUENCE [LARGE SCALE GENOMIC DNA]</scope>
    <source>
        <strain evidence="11">E2A</strain>
    </source>
</reference>
<gene>
    <name evidence="5" type="primary">recX</name>
    <name evidence="10" type="ORF">GIY23_07840</name>
</gene>
<dbReference type="Pfam" id="PF21981">
    <property type="entry name" value="RecX_HTH3"/>
    <property type="match status" value="1"/>
</dbReference>
<dbReference type="PANTHER" id="PTHR33602">
    <property type="entry name" value="REGULATORY PROTEIN RECX FAMILY PROTEIN"/>
    <property type="match status" value="1"/>
</dbReference>
<proteinExistence type="inferred from homology"/>
<dbReference type="InterPro" id="IPR003783">
    <property type="entry name" value="Regulatory_RecX"/>
</dbReference>
<sequence>MSSEAPRRGRSGRGRSTPAADTPDTAQDQPGSATTDSPESRARDVVYRLLAVRARSEAELRQALLRKDIEEDVVDATLRKFVDAGLVDDAEFAESWVHQRHQYQGLGRKALRFELRRKGVDDTVVTEALSGMDEDAESERARELVRRKLRTLSFVDDHVKRRRLLGMLARKGYGEGLSFRVVREEVEREQCGEDDL</sequence>
<evidence type="ECO:0000256" key="4">
    <source>
        <dbReference type="ARBA" id="ARBA00022490"/>
    </source>
</evidence>
<protein>
    <recommendedName>
        <fullName evidence="3 5">Regulatory protein RecX</fullName>
    </recommendedName>
</protein>
<dbReference type="GO" id="GO:0006282">
    <property type="term" value="P:regulation of DNA repair"/>
    <property type="evidence" value="ECO:0007669"/>
    <property type="project" value="UniProtKB-UniRule"/>
</dbReference>
<keyword evidence="11" id="KW-1185">Reference proteome</keyword>
<feature type="compositionally biased region" description="Polar residues" evidence="6">
    <location>
        <begin position="24"/>
        <end position="37"/>
    </location>
</feature>
<evidence type="ECO:0000259" key="9">
    <source>
        <dbReference type="Pfam" id="PF21982"/>
    </source>
</evidence>
<evidence type="ECO:0000256" key="3">
    <source>
        <dbReference type="ARBA" id="ARBA00018111"/>
    </source>
</evidence>
<dbReference type="InterPro" id="IPR053924">
    <property type="entry name" value="RecX_HTH_2nd"/>
</dbReference>
<evidence type="ECO:0000313" key="10">
    <source>
        <dbReference type="EMBL" id="QGK69444.1"/>
    </source>
</evidence>
<keyword evidence="4 5" id="KW-0963">Cytoplasm</keyword>
<dbReference type="Pfam" id="PF21982">
    <property type="entry name" value="RecX_HTH1"/>
    <property type="match status" value="1"/>
</dbReference>
<evidence type="ECO:0000259" key="8">
    <source>
        <dbReference type="Pfam" id="PF21981"/>
    </source>
</evidence>
<dbReference type="KEGG" id="sace:GIY23_07840"/>
<evidence type="ECO:0000256" key="1">
    <source>
        <dbReference type="ARBA" id="ARBA00004496"/>
    </source>
</evidence>
<dbReference type="Proteomes" id="UP000371041">
    <property type="component" value="Chromosome"/>
</dbReference>
<dbReference type="InterPro" id="IPR053926">
    <property type="entry name" value="RecX_HTH_1st"/>
</dbReference>
<evidence type="ECO:0000313" key="11">
    <source>
        <dbReference type="Proteomes" id="UP000371041"/>
    </source>
</evidence>
<dbReference type="InterPro" id="IPR036388">
    <property type="entry name" value="WH-like_DNA-bd_sf"/>
</dbReference>
<comment type="similarity">
    <text evidence="2 5">Belongs to the RecX family.</text>
</comment>
<evidence type="ECO:0000256" key="6">
    <source>
        <dbReference type="SAM" id="MobiDB-lite"/>
    </source>
</evidence>
<feature type="domain" description="RecX first three-helical" evidence="9">
    <location>
        <begin position="42"/>
        <end position="80"/>
    </location>
</feature>
<dbReference type="InterPro" id="IPR053925">
    <property type="entry name" value="RecX_HTH_3rd"/>
</dbReference>
<dbReference type="AlphaFoldDB" id="A0A5Q3Q8C1"/>
<dbReference type="Pfam" id="PF02631">
    <property type="entry name" value="RecX_HTH2"/>
    <property type="match status" value="1"/>
</dbReference>